<dbReference type="Pfam" id="PF01451">
    <property type="entry name" value="LMWPc"/>
    <property type="match status" value="1"/>
</dbReference>
<reference evidence="3 4" key="1">
    <citation type="submission" date="2020-04" db="EMBL/GenBank/DDBJ databases">
        <authorList>
            <person name="Hitch T.C.A."/>
            <person name="Wylensek D."/>
            <person name="Clavel T."/>
        </authorList>
    </citation>
    <scope>NUCLEOTIDE SEQUENCE [LARGE SCALE GENOMIC DNA]</scope>
    <source>
        <strain evidence="3 4">105184</strain>
    </source>
</reference>
<feature type="domain" description="Phosphotyrosine protein phosphatase I" evidence="2">
    <location>
        <begin position="16"/>
        <end position="139"/>
    </location>
</feature>
<comment type="caution">
    <text evidence="3">The sequence shown here is derived from an EMBL/GenBank/DDBJ whole genome shotgun (WGS) entry which is preliminary data.</text>
</comment>
<protein>
    <submittedName>
        <fullName evidence="3">Arsenate reductase ArsC</fullName>
    </submittedName>
</protein>
<evidence type="ECO:0000313" key="3">
    <source>
        <dbReference type="EMBL" id="NMF26552.1"/>
    </source>
</evidence>
<keyword evidence="1" id="KW-0059">Arsenical resistance</keyword>
<evidence type="ECO:0000259" key="2">
    <source>
        <dbReference type="SMART" id="SM00226"/>
    </source>
</evidence>
<dbReference type="InterPro" id="IPR036196">
    <property type="entry name" value="Ptyr_pPase_sf"/>
</dbReference>
<dbReference type="EMBL" id="JABAGR010000009">
    <property type="protein sequence ID" value="NMF26552.1"/>
    <property type="molecule type" value="Genomic_DNA"/>
</dbReference>
<dbReference type="GO" id="GO:0046685">
    <property type="term" value="P:response to arsenic-containing substance"/>
    <property type="evidence" value="ECO:0007669"/>
    <property type="project" value="UniProtKB-KW"/>
</dbReference>
<accession>A0A7X9TBS0</accession>
<dbReference type="SMART" id="SM00226">
    <property type="entry name" value="LMWPc"/>
    <property type="match status" value="1"/>
</dbReference>
<evidence type="ECO:0000313" key="4">
    <source>
        <dbReference type="Proteomes" id="UP000565613"/>
    </source>
</evidence>
<dbReference type="AlphaFoldDB" id="A0A7X9TBS0"/>
<dbReference type="RefSeq" id="WP_206109880.1">
    <property type="nucleotide sequence ID" value="NZ_JABAGR010000009.1"/>
</dbReference>
<name>A0A7X9TBS0_9ACTN</name>
<dbReference type="Gene3D" id="3.40.50.2300">
    <property type="match status" value="1"/>
</dbReference>
<organism evidence="3 4">
    <name type="scientific">Parafannyhessea umbonata</name>
    <dbReference type="NCBI Taxonomy" id="604330"/>
    <lineage>
        <taxon>Bacteria</taxon>
        <taxon>Bacillati</taxon>
        <taxon>Actinomycetota</taxon>
        <taxon>Coriobacteriia</taxon>
        <taxon>Coriobacteriales</taxon>
        <taxon>Atopobiaceae</taxon>
        <taxon>Parafannyhessea</taxon>
    </lineage>
</organism>
<sequence length="143" mass="15354">MDSSNAFANAAPRHAPTIAFVCTHNACRSQMAEALARQLLPRGTQIFSAGTDPTDHVDEGALQELARRGVSAAGLHPKPLSRLPRVDWLVTMGCGVSCPSLPCAHREDWGLDDPMGGSPRSYRECADAIAQHLRQLGEKIARA</sequence>
<dbReference type="PANTHER" id="PTHR43428:SF1">
    <property type="entry name" value="ARSENATE REDUCTASE"/>
    <property type="match status" value="1"/>
</dbReference>
<dbReference type="InterPro" id="IPR023485">
    <property type="entry name" value="Ptyr_pPase"/>
</dbReference>
<gene>
    <name evidence="3" type="ORF">HF885_08950</name>
</gene>
<proteinExistence type="predicted"/>
<dbReference type="PANTHER" id="PTHR43428">
    <property type="entry name" value="ARSENATE REDUCTASE"/>
    <property type="match status" value="1"/>
</dbReference>
<dbReference type="Proteomes" id="UP000565613">
    <property type="component" value="Unassembled WGS sequence"/>
</dbReference>
<dbReference type="SUPFAM" id="SSF52788">
    <property type="entry name" value="Phosphotyrosine protein phosphatases I"/>
    <property type="match status" value="1"/>
</dbReference>
<evidence type="ECO:0000256" key="1">
    <source>
        <dbReference type="ARBA" id="ARBA00022849"/>
    </source>
</evidence>